<dbReference type="Proteomes" id="UP001597102">
    <property type="component" value="Unassembled WGS sequence"/>
</dbReference>
<evidence type="ECO:0000256" key="1">
    <source>
        <dbReference type="ARBA" id="ARBA00009347"/>
    </source>
</evidence>
<dbReference type="InterPro" id="IPR009100">
    <property type="entry name" value="AcylCoA_DH/oxidase_NM_dom_sf"/>
</dbReference>
<dbReference type="EMBL" id="JBHTJO010000001">
    <property type="protein sequence ID" value="MFD0985861.1"/>
    <property type="molecule type" value="Genomic_DNA"/>
</dbReference>
<comment type="caution">
    <text evidence="9">The sequence shown here is derived from an EMBL/GenBank/DDBJ whole genome shotgun (WGS) entry which is preliminary data.</text>
</comment>
<feature type="region of interest" description="Disordered" evidence="5">
    <location>
        <begin position="153"/>
        <end position="188"/>
    </location>
</feature>
<organism evidence="9 10">
    <name type="scientific">Methyloligella solikamskensis</name>
    <dbReference type="NCBI Taxonomy" id="1177756"/>
    <lineage>
        <taxon>Bacteria</taxon>
        <taxon>Pseudomonadati</taxon>
        <taxon>Pseudomonadota</taxon>
        <taxon>Alphaproteobacteria</taxon>
        <taxon>Hyphomicrobiales</taxon>
        <taxon>Hyphomicrobiaceae</taxon>
        <taxon>Methyloligella</taxon>
    </lineage>
</organism>
<sequence>MRPDPAKDLFTQSILRRIAPELLEARAEELESFGAFCAGELEEQAAYSDRIHPPVWKNVPVDPAHPGERRGAIFLNPRYEACHQEVYARGFIADVFDEQTSASQLWPLIGQYLVSQADISIGCPFAMTHPVALIVAAYAPDAVREKFLPELTRTDGQTKSGGTWATEKHSGSDVGETQTKAAPESEGTVRLTGQKWFTSNAGSGLALATARAQGAPDGGKGLGLYLIPSHIDGDWETPNAYEITHLKEKIGTRALATGEVRLDGALAYEVAPPPEGLRVMMAALGCSRAHNAMAAAGVMRRALMEAMSWAETRQTFGKKLIDHALVRKRLLEIATQWIAGTLLAFETAKSFDAAWGTDDDAAWLWSRLVTALAKYKTAEQAVWCVQKALGLIGGNGYTEDYPIARLYRDVMVLPVWEGPEQIQALELLRLIAGKVPGAQLFTGKLEAIEAALPDEMAREKERLKDLRKGIAESLTKLQSADDAAKEASADSFLHSMSDVLCYALLCEHVAWELGETGENALLPVCDAYYRTTFAPDSVPSAEPDPRLAQFDAIMSSVLAR</sequence>
<comment type="similarity">
    <text evidence="1 4">Belongs to the acyl-CoA dehydrogenase family.</text>
</comment>
<feature type="domain" description="Acyl-CoA oxidase/dehydrogenase middle" evidence="7">
    <location>
        <begin position="163"/>
        <end position="263"/>
    </location>
</feature>
<accession>A0ABW3J6C7</accession>
<feature type="compositionally biased region" description="Polar residues" evidence="5">
    <location>
        <begin position="154"/>
        <end position="163"/>
    </location>
</feature>
<evidence type="ECO:0000256" key="2">
    <source>
        <dbReference type="ARBA" id="ARBA00022630"/>
    </source>
</evidence>
<comment type="cofactor">
    <cofactor evidence="4">
        <name>FAD</name>
        <dbReference type="ChEBI" id="CHEBI:57692"/>
    </cofactor>
</comment>
<evidence type="ECO:0000256" key="4">
    <source>
        <dbReference type="RuleBase" id="RU362125"/>
    </source>
</evidence>
<dbReference type="SUPFAM" id="SSF47203">
    <property type="entry name" value="Acyl-CoA dehydrogenase C-terminal domain-like"/>
    <property type="match status" value="1"/>
</dbReference>
<keyword evidence="3 4" id="KW-0274">FAD</keyword>
<dbReference type="Gene3D" id="1.20.140.10">
    <property type="entry name" value="Butyryl-CoA Dehydrogenase, subunit A, domain 3"/>
    <property type="match status" value="1"/>
</dbReference>
<feature type="domain" description="Acyl-CoA dehydrogenase/oxidase C-terminal" evidence="6">
    <location>
        <begin position="275"/>
        <end position="426"/>
    </location>
</feature>
<reference evidence="10" key="1">
    <citation type="journal article" date="2019" name="Int. J. Syst. Evol. Microbiol.">
        <title>The Global Catalogue of Microorganisms (GCM) 10K type strain sequencing project: providing services to taxonomists for standard genome sequencing and annotation.</title>
        <authorList>
            <consortium name="The Broad Institute Genomics Platform"/>
            <consortium name="The Broad Institute Genome Sequencing Center for Infectious Disease"/>
            <person name="Wu L."/>
            <person name="Ma J."/>
        </authorList>
    </citation>
    <scope>NUCLEOTIDE SEQUENCE [LARGE SCALE GENOMIC DNA]</scope>
    <source>
        <strain evidence="10">CCUG 61697</strain>
    </source>
</reference>
<dbReference type="InterPro" id="IPR041504">
    <property type="entry name" value="AidB_N"/>
</dbReference>
<evidence type="ECO:0000256" key="5">
    <source>
        <dbReference type="SAM" id="MobiDB-lite"/>
    </source>
</evidence>
<evidence type="ECO:0000313" key="9">
    <source>
        <dbReference type="EMBL" id="MFD0985861.1"/>
    </source>
</evidence>
<evidence type="ECO:0000313" key="10">
    <source>
        <dbReference type="Proteomes" id="UP001597102"/>
    </source>
</evidence>
<dbReference type="PANTHER" id="PTHR42707:SF2">
    <property type="entry name" value="ACD11 DEHYDROGENASE"/>
    <property type="match status" value="1"/>
</dbReference>
<dbReference type="InterPro" id="IPR052904">
    <property type="entry name" value="Acyl-CoA_dehydrogenase-like"/>
</dbReference>
<protein>
    <submittedName>
        <fullName evidence="9">Acyl-CoA dehydrogenase family protein</fullName>
    </submittedName>
</protein>
<dbReference type="InterPro" id="IPR006091">
    <property type="entry name" value="Acyl-CoA_Oxase/DH_mid-dom"/>
</dbReference>
<evidence type="ECO:0000259" key="7">
    <source>
        <dbReference type="Pfam" id="PF02770"/>
    </source>
</evidence>
<evidence type="ECO:0000256" key="3">
    <source>
        <dbReference type="ARBA" id="ARBA00022827"/>
    </source>
</evidence>
<dbReference type="SUPFAM" id="SSF56645">
    <property type="entry name" value="Acyl-CoA dehydrogenase NM domain-like"/>
    <property type="match status" value="1"/>
</dbReference>
<dbReference type="InterPro" id="IPR009075">
    <property type="entry name" value="AcylCo_DH/oxidase_C"/>
</dbReference>
<feature type="domain" description="Adaptive response protein AidB N-terminal" evidence="8">
    <location>
        <begin position="15"/>
        <end position="153"/>
    </location>
</feature>
<proteinExistence type="inferred from homology"/>
<dbReference type="Pfam" id="PF18158">
    <property type="entry name" value="AidB_N"/>
    <property type="match status" value="1"/>
</dbReference>
<dbReference type="Gene3D" id="2.40.110.20">
    <property type="match status" value="1"/>
</dbReference>
<dbReference type="InterPro" id="IPR036250">
    <property type="entry name" value="AcylCo_DH-like_C"/>
</dbReference>
<keyword evidence="10" id="KW-1185">Reference proteome</keyword>
<evidence type="ECO:0000259" key="6">
    <source>
        <dbReference type="Pfam" id="PF00441"/>
    </source>
</evidence>
<evidence type="ECO:0000259" key="8">
    <source>
        <dbReference type="Pfam" id="PF18158"/>
    </source>
</evidence>
<dbReference type="Pfam" id="PF02770">
    <property type="entry name" value="Acyl-CoA_dh_M"/>
    <property type="match status" value="1"/>
</dbReference>
<keyword evidence="2 4" id="KW-0285">Flavoprotein</keyword>
<keyword evidence="4" id="KW-0560">Oxidoreductase</keyword>
<dbReference type="RefSeq" id="WP_379084934.1">
    <property type="nucleotide sequence ID" value="NZ_JBHTJO010000001.1"/>
</dbReference>
<dbReference type="PANTHER" id="PTHR42707">
    <property type="entry name" value="ACYL-COA DEHYDROGENASE"/>
    <property type="match status" value="1"/>
</dbReference>
<name>A0ABW3J6C7_9HYPH</name>
<dbReference type="Pfam" id="PF00441">
    <property type="entry name" value="Acyl-CoA_dh_1"/>
    <property type="match status" value="1"/>
</dbReference>
<gene>
    <name evidence="9" type="ORF">ACFQ2F_01980</name>
</gene>